<keyword evidence="6" id="KW-0326">Glycosidase</keyword>
<reference evidence="8 9" key="1">
    <citation type="submission" date="2015-07" db="EMBL/GenBank/DDBJ databases">
        <title>Whole genome sequence of Herpetosiphon geysericola DSM 7119.</title>
        <authorList>
            <person name="Hemp J."/>
            <person name="Ward L.M."/>
            <person name="Pace L.A."/>
            <person name="Fischer W.W."/>
        </authorList>
    </citation>
    <scope>NUCLEOTIDE SEQUENCE [LARGE SCALE GENOMIC DNA]</scope>
    <source>
        <strain evidence="8 9">DSM 7119</strain>
    </source>
</reference>
<dbReference type="RefSeq" id="WP_054535397.1">
    <property type="nucleotide sequence ID" value="NZ_LGKP01000023.1"/>
</dbReference>
<dbReference type="InterPro" id="IPR003305">
    <property type="entry name" value="CenC_carb-bd"/>
</dbReference>
<keyword evidence="9" id="KW-1185">Reference proteome</keyword>
<dbReference type="GO" id="GO:0031176">
    <property type="term" value="F:endo-1,4-beta-xylanase activity"/>
    <property type="evidence" value="ECO:0007669"/>
    <property type="project" value="UniProtKB-EC"/>
</dbReference>
<evidence type="ECO:0000256" key="5">
    <source>
        <dbReference type="ARBA" id="ARBA00022801"/>
    </source>
</evidence>
<organism evidence="8 9">
    <name type="scientific">Herpetosiphon geysericola</name>
    <dbReference type="NCBI Taxonomy" id="70996"/>
    <lineage>
        <taxon>Bacteria</taxon>
        <taxon>Bacillati</taxon>
        <taxon>Chloroflexota</taxon>
        <taxon>Chloroflexia</taxon>
        <taxon>Herpetosiphonales</taxon>
        <taxon>Herpetosiphonaceae</taxon>
        <taxon>Herpetosiphon</taxon>
    </lineage>
</organism>
<evidence type="ECO:0000259" key="7">
    <source>
        <dbReference type="Pfam" id="PF02018"/>
    </source>
</evidence>
<keyword evidence="5" id="KW-0378">Hydrolase</keyword>
<comment type="catalytic activity">
    <reaction evidence="1">
        <text>Endohydrolysis of (1-&gt;4)-beta-D-xylosidic linkages in xylans.</text>
        <dbReference type="EC" id="3.2.1.8"/>
    </reaction>
</comment>
<accession>A0A0N8GR80</accession>
<dbReference type="EMBL" id="LGKP01000023">
    <property type="protein sequence ID" value="KPL85754.1"/>
    <property type="molecule type" value="Genomic_DNA"/>
</dbReference>
<dbReference type="Pfam" id="PF02018">
    <property type="entry name" value="CBM_4_9"/>
    <property type="match status" value="3"/>
</dbReference>
<protein>
    <recommendedName>
        <fullName evidence="3">endo-1,4-beta-xylanase</fullName>
        <ecNumber evidence="3">3.2.1.8</ecNumber>
    </recommendedName>
</protein>
<keyword evidence="4" id="KW-0119">Carbohydrate metabolism</keyword>
<sequence>MHAGARTLSFLGLLALMFNLVGLNFDQRQFQAQLNSTNTTSQIGLINPSFENSTQGWATNGLCNITTYAGSAIHGNHYLAANRNGTEACSSIYQDVAYSLQANHTYRLAVWVRSPNGTPLYGTLALWGIGPTLNTNSHSHFNTVGIGWQCVETTFIPTSASASLRTEFYLRSNNGDYHFDHVQLSEQANPLCPSIPLENPSFEQGTIGWSSQASCSIYTTSGSALNNNRYLVANRNGSETCYSFYQQTSQLFKADRTYRLSVWVRSPNGNPLNGTVRLWAFDGISNEDSSTNFTTSGTGWQCVETVFRPSNNYPSQQAEFYFNDMGSNYHFDHVQFSEQANPLCPSIPIRNPSIEQATEGWLPSGACAISRATNGAYEGTGYLVAKRNGSGICNSVVQDIVYPVEANHVYRAATWVRSPSGVALNGTVALWGISPPPINPTNGYKNFTTVGSGWQCVETVYYPTSNHPTLRVEFYLQDQSRDYHFDAVAVREQATPICP</sequence>
<evidence type="ECO:0000313" key="8">
    <source>
        <dbReference type="EMBL" id="KPL85754.1"/>
    </source>
</evidence>
<dbReference type="PANTHER" id="PTHR31490:SF88">
    <property type="entry name" value="BETA-XYLANASE"/>
    <property type="match status" value="1"/>
</dbReference>
<dbReference type="GO" id="GO:0045493">
    <property type="term" value="P:xylan catabolic process"/>
    <property type="evidence" value="ECO:0007669"/>
    <property type="project" value="UniProtKB-KW"/>
</dbReference>
<dbReference type="AlphaFoldDB" id="A0A0N8GR80"/>
<dbReference type="SUPFAM" id="SSF49785">
    <property type="entry name" value="Galactose-binding domain-like"/>
    <property type="match status" value="3"/>
</dbReference>
<dbReference type="EC" id="3.2.1.8" evidence="3"/>
<dbReference type="OrthoDB" id="9809277at2"/>
<feature type="domain" description="CBM-cenC" evidence="7">
    <location>
        <begin position="45"/>
        <end position="170"/>
    </location>
</feature>
<name>A0A0N8GR80_9CHLR</name>
<keyword evidence="4" id="KW-0624">Polysaccharide degradation</keyword>
<dbReference type="PANTHER" id="PTHR31490">
    <property type="entry name" value="GLYCOSYL HYDROLASE"/>
    <property type="match status" value="1"/>
</dbReference>
<evidence type="ECO:0000256" key="2">
    <source>
        <dbReference type="ARBA" id="ARBA00007495"/>
    </source>
</evidence>
<evidence type="ECO:0000256" key="6">
    <source>
        <dbReference type="ARBA" id="ARBA00023295"/>
    </source>
</evidence>
<gene>
    <name evidence="8" type="ORF">SE18_15605</name>
</gene>
<keyword evidence="4" id="KW-0858">Xylan degradation</keyword>
<dbReference type="InterPro" id="IPR008979">
    <property type="entry name" value="Galactose-bd-like_sf"/>
</dbReference>
<dbReference type="InterPro" id="IPR044846">
    <property type="entry name" value="GH10"/>
</dbReference>
<evidence type="ECO:0000313" key="9">
    <source>
        <dbReference type="Proteomes" id="UP000050277"/>
    </source>
</evidence>
<evidence type="ECO:0000256" key="3">
    <source>
        <dbReference type="ARBA" id="ARBA00012590"/>
    </source>
</evidence>
<dbReference type="Proteomes" id="UP000050277">
    <property type="component" value="Unassembled WGS sequence"/>
</dbReference>
<feature type="domain" description="CBM-cenC" evidence="7">
    <location>
        <begin position="349"/>
        <end position="479"/>
    </location>
</feature>
<comment type="caution">
    <text evidence="8">The sequence shown here is derived from an EMBL/GenBank/DDBJ whole genome shotgun (WGS) entry which is preliminary data.</text>
</comment>
<evidence type="ECO:0000256" key="1">
    <source>
        <dbReference type="ARBA" id="ARBA00000681"/>
    </source>
</evidence>
<comment type="similarity">
    <text evidence="2">Belongs to the glycosyl hydrolase 10 (cellulase F) family.</text>
</comment>
<evidence type="ECO:0000256" key="4">
    <source>
        <dbReference type="ARBA" id="ARBA00022651"/>
    </source>
</evidence>
<feature type="domain" description="CBM-cenC" evidence="7">
    <location>
        <begin position="198"/>
        <end position="323"/>
    </location>
</feature>
<dbReference type="Gene3D" id="2.60.120.260">
    <property type="entry name" value="Galactose-binding domain-like"/>
    <property type="match status" value="3"/>
</dbReference>
<proteinExistence type="inferred from homology"/>